<proteinExistence type="predicted"/>
<organism evidence="1 2">
    <name type="scientific">Schaedlerella arabinosiphila</name>
    <dbReference type="NCBI Taxonomy" id="2044587"/>
    <lineage>
        <taxon>Bacteria</taxon>
        <taxon>Bacillati</taxon>
        <taxon>Bacillota</taxon>
        <taxon>Clostridia</taxon>
        <taxon>Lachnospirales</taxon>
        <taxon>Lachnospiraceae</taxon>
        <taxon>Schaedlerella</taxon>
    </lineage>
</organism>
<evidence type="ECO:0000313" key="2">
    <source>
        <dbReference type="Proteomes" id="UP000474104"/>
    </source>
</evidence>
<dbReference type="Proteomes" id="UP000474104">
    <property type="component" value="Unassembled WGS sequence"/>
</dbReference>
<dbReference type="EMBL" id="VIRB01000158">
    <property type="protein sequence ID" value="NDO72207.1"/>
    <property type="molecule type" value="Genomic_DNA"/>
</dbReference>
<protein>
    <submittedName>
        <fullName evidence="1">Uncharacterized protein</fullName>
    </submittedName>
</protein>
<comment type="caution">
    <text evidence="1">The sequence shown here is derived from an EMBL/GenBank/DDBJ whole genome shotgun (WGS) entry which is preliminary data.</text>
</comment>
<evidence type="ECO:0000313" key="1">
    <source>
        <dbReference type="EMBL" id="NDO72207.1"/>
    </source>
</evidence>
<reference evidence="1 2" key="1">
    <citation type="submission" date="2019-07" db="EMBL/GenBank/DDBJ databases">
        <title>Draft genome sequences of 15 bacterial species constituting the stable defined intestinal microbiota of the GM15 gnotobiotic mouse model.</title>
        <authorList>
            <person name="Elie C."/>
            <person name="Mathieu A."/>
            <person name="Saliou A."/>
            <person name="Darnaud M."/>
            <person name="Leulier F."/>
            <person name="Tamellini A."/>
        </authorList>
    </citation>
    <scope>NUCLEOTIDE SEQUENCE [LARGE SCALE GENOMIC DNA]</scope>
    <source>
        <strain evidence="2">ASF 502</strain>
    </source>
</reference>
<dbReference type="AlphaFoldDB" id="A0A9X5CFE5"/>
<accession>A0A9X5CFE5</accession>
<dbReference type="Gene3D" id="2.30.40.10">
    <property type="entry name" value="Urease, subunit C, domain 1"/>
    <property type="match status" value="1"/>
</dbReference>
<dbReference type="InterPro" id="IPR011059">
    <property type="entry name" value="Metal-dep_hydrolase_composite"/>
</dbReference>
<gene>
    <name evidence="1" type="ORF">FMM80_27675</name>
</gene>
<dbReference type="GO" id="GO:0016810">
    <property type="term" value="F:hydrolase activity, acting on carbon-nitrogen (but not peptide) bonds"/>
    <property type="evidence" value="ECO:0007669"/>
    <property type="project" value="InterPro"/>
</dbReference>
<name>A0A9X5CFE5_9FIRM</name>
<dbReference type="RefSeq" id="WP_004076713.1">
    <property type="nucleotide sequence ID" value="NZ_VIRB01000158.1"/>
</dbReference>
<sequence length="74" mass="7873">MLLIIKANINGTIADILIDENGKYKEISENITASGGTKVIEANSMMACPTTHISKKSRCEASADGFADCFCACE</sequence>